<dbReference type="AlphaFoldDB" id="A0AAV4X8M0"/>
<accession>A0AAV4X8M0</accession>
<gene>
    <name evidence="1" type="ORF">CDAR_550391</name>
</gene>
<dbReference type="EMBL" id="BPLQ01015726">
    <property type="protein sequence ID" value="GIY91033.1"/>
    <property type="molecule type" value="Genomic_DNA"/>
</dbReference>
<proteinExistence type="predicted"/>
<reference evidence="1 2" key="1">
    <citation type="submission" date="2021-06" db="EMBL/GenBank/DDBJ databases">
        <title>Caerostris darwini draft genome.</title>
        <authorList>
            <person name="Kono N."/>
            <person name="Arakawa K."/>
        </authorList>
    </citation>
    <scope>NUCLEOTIDE SEQUENCE [LARGE SCALE GENOMIC DNA]</scope>
</reference>
<comment type="caution">
    <text evidence="1">The sequence shown here is derived from an EMBL/GenBank/DDBJ whole genome shotgun (WGS) entry which is preliminary data.</text>
</comment>
<organism evidence="1 2">
    <name type="scientific">Caerostris darwini</name>
    <dbReference type="NCBI Taxonomy" id="1538125"/>
    <lineage>
        <taxon>Eukaryota</taxon>
        <taxon>Metazoa</taxon>
        <taxon>Ecdysozoa</taxon>
        <taxon>Arthropoda</taxon>
        <taxon>Chelicerata</taxon>
        <taxon>Arachnida</taxon>
        <taxon>Araneae</taxon>
        <taxon>Araneomorphae</taxon>
        <taxon>Entelegynae</taxon>
        <taxon>Araneoidea</taxon>
        <taxon>Araneidae</taxon>
        <taxon>Caerostris</taxon>
    </lineage>
</organism>
<keyword evidence="2" id="KW-1185">Reference proteome</keyword>
<dbReference type="Proteomes" id="UP001054837">
    <property type="component" value="Unassembled WGS sequence"/>
</dbReference>
<sequence>MSPSAPEVGTGFCSKLDVFLQQTLPSHAFYLAIPPSRVPLPYNEDRYSSSRQTIFFSSWKAVIALSDQSISPSDLGRPYRKSTQPKKAELALSTYQATLNLVFPDRVMLVSCQRLGSENPSPLPFRLKNIPEKLPLFLA</sequence>
<name>A0AAV4X8M0_9ARAC</name>
<protein>
    <submittedName>
        <fullName evidence="1">Uncharacterized protein</fullName>
    </submittedName>
</protein>
<evidence type="ECO:0000313" key="2">
    <source>
        <dbReference type="Proteomes" id="UP001054837"/>
    </source>
</evidence>
<evidence type="ECO:0000313" key="1">
    <source>
        <dbReference type="EMBL" id="GIY91033.1"/>
    </source>
</evidence>